<evidence type="ECO:0000259" key="2">
    <source>
        <dbReference type="Pfam" id="PF23920"/>
    </source>
</evidence>
<dbReference type="Proteomes" id="UP000199071">
    <property type="component" value="Unassembled WGS sequence"/>
</dbReference>
<accession>A0A1G6BX54</accession>
<feature type="domain" description="DUF7259" evidence="2">
    <location>
        <begin position="228"/>
        <end position="303"/>
    </location>
</feature>
<evidence type="ECO:0000313" key="4">
    <source>
        <dbReference type="Proteomes" id="UP000199071"/>
    </source>
</evidence>
<organism evidence="3 4">
    <name type="scientific">Bauldia litoralis</name>
    <dbReference type="NCBI Taxonomy" id="665467"/>
    <lineage>
        <taxon>Bacteria</taxon>
        <taxon>Pseudomonadati</taxon>
        <taxon>Pseudomonadota</taxon>
        <taxon>Alphaproteobacteria</taxon>
        <taxon>Hyphomicrobiales</taxon>
        <taxon>Kaistiaceae</taxon>
        <taxon>Bauldia</taxon>
    </lineage>
</organism>
<dbReference type="InterPro" id="IPR055683">
    <property type="entry name" value="DUF7259"/>
</dbReference>
<dbReference type="EMBL" id="FMXQ01000003">
    <property type="protein sequence ID" value="SDB25191.1"/>
    <property type="molecule type" value="Genomic_DNA"/>
</dbReference>
<protein>
    <submittedName>
        <fullName evidence="3">Uncharacterized protein</fullName>
    </submittedName>
</protein>
<keyword evidence="4" id="KW-1185">Reference proteome</keyword>
<gene>
    <name evidence="3" type="ORF">SAMN02982931_01956</name>
</gene>
<name>A0A1G6BX54_9HYPH</name>
<dbReference type="RefSeq" id="WP_090876214.1">
    <property type="nucleotide sequence ID" value="NZ_FMXQ01000003.1"/>
</dbReference>
<dbReference type="OrthoDB" id="8420134at2"/>
<feature type="domain" description="DUF6963" evidence="1">
    <location>
        <begin position="2"/>
        <end position="221"/>
    </location>
</feature>
<dbReference type="AlphaFoldDB" id="A0A1G6BX54"/>
<reference evidence="3 4" key="1">
    <citation type="submission" date="2016-10" db="EMBL/GenBank/DDBJ databases">
        <authorList>
            <person name="de Groot N.N."/>
        </authorList>
    </citation>
    <scope>NUCLEOTIDE SEQUENCE [LARGE SCALE GENOMIC DNA]</scope>
    <source>
        <strain evidence="3 4">ATCC 35022</strain>
    </source>
</reference>
<sequence>MTIGIAAHGPNAGLAVFRALAAVEAVGRGAIGGFVSLAALTADGSVARATAQRGGIAALWANGEAAIPAAIASATTAGLMSSGPDRPEPLSQFTPAEAGVGLVTGHRMPNTIGVNGVNLNDEVLALMRTGMAPAEAVEQVVRANPDVDAGIIALAADGRIHAANTALVEKRGDTGRALIDARESGAVVAVLHNAIHPHRPLASLAAEVAMDVMQPDDRPDGWITLHEGVRLAAGAVNAVEIDADGAVEAIVVADARFLSGCWSLGIGYETGVIRRAEQIAVMLYEPYMVVNDGVLRTIDGQTEFRIPVRSS</sequence>
<evidence type="ECO:0000259" key="1">
    <source>
        <dbReference type="Pfam" id="PF22288"/>
    </source>
</evidence>
<proteinExistence type="predicted"/>
<evidence type="ECO:0000313" key="3">
    <source>
        <dbReference type="EMBL" id="SDB25191.1"/>
    </source>
</evidence>
<dbReference type="InterPro" id="IPR054236">
    <property type="entry name" value="DUF6963"/>
</dbReference>
<dbReference type="STRING" id="665467.SAMN02982931_01956"/>
<dbReference type="Pfam" id="PF23920">
    <property type="entry name" value="DUF7259"/>
    <property type="match status" value="1"/>
</dbReference>
<dbReference type="Pfam" id="PF22288">
    <property type="entry name" value="DUF6963"/>
    <property type="match status" value="1"/>
</dbReference>